<dbReference type="CDD" id="cd00121">
    <property type="entry name" value="MATH"/>
    <property type="match status" value="4"/>
</dbReference>
<accession>A0AB32WUF6</accession>
<evidence type="ECO:0000313" key="4">
    <source>
        <dbReference type="RefSeq" id="XP_017983237.1"/>
    </source>
</evidence>
<sequence>MSDPSSHSPPPESPVTVDRRTDHSCLTKWTVCYNSKLKTKKTVYSPYFDVGGFDFRLLLYPRGDSLAPPSYLSLCIQINDPRCSSKFDCFASYKLSILNHEDKSKSLTRESYYRFCSKKKTIGWGDFGVATSVFDPKSGFLNNGSLLVSVEISILDESVSFSRDNNNNNNNEGEYSISSLGCDSVVLNGKFTWKVKNFSLFKEMIRTQKMVSSGFQVGQVVVHINVYKTKVDGVECLSLFLEANEAHKCRKCVALVMSSWSLFRISVLNQRPGLNHMHRDSYGRLSWDNSNGDDTTLGWTDYMKMFDFIGSDKGFVVDDTVVLTVSFNAIKESNITLSAGLRNSSVTQKGDTYMGKYSWKIENFTRLKDILKKKKMKGVFAKSKKFQIGNHEFRLVVYPRGLSQKPSHFSMFLEVSDPRNATTDWSCFASYQLAIMNQKMRDNSIVKESQERCSKATKELGWSEFVTLTSLFDKDSGYLVQDTVIFGADVLILKETFKMQDIPESSNKPARKDGDKKRWSITWKVENFLSFKRILATQNIYSKYFQVDKLELRMGVHVLSDTIYAYLECDPSVVNDPDKDFWVSYRMTVLNQKHPAKSFWKESSLCTKTSTNCDLQLMKLSNMLEADAGFVIGEMVTFVCEILDYCPWFDFSELEVLGDVTPTKLHKTTSSETCKVMNGCNVDISRQLLETARDHLNVEHDTSLILVILKEELKKDLGTFAGVLVGMRLYLDNPVKLNYFFRQLSSSMDTGQVNVNADKFPSKLAASIMDSDFLRQKIDNALLDVMVECCQRLNSKSGEDPYDPSSKPCLDTNEASSQSKFHWQSTLPHFLRSLIYERFFGIDDCMDNGSNTSVKANLGQHDSSSESSEEILAFIVNSLKDLDDDVTQDPSEPSRGCQFVEKILILLDEAPKHLLPDLVSLLPKLAYWFEHKVVASALLDQLLQPGAESSMRLPVLEAMCKLHFGTDVWECAFSQASEVVGDLNGEALGAAICLLFKAASQCRQIPQAVSIIHQRLESLGTEVSLSVLDLLGKTLNSSGDLAVTMLGEIDSVFSLDQKHLTHCISPSSSGENGLATRSLHAGDHHFSDIFMLLEMLAMPAIAMETAQAFEKGIANGFIMDHSVKMVLEKCASILSVNVVSSEKHQFGDTETAGKGRMDFLYPEVFTLLSGLADKLFLSRHSQVRGFLRKFYSLILTLFADENYQKKVLRRLVDHATSAANNCCETSLDVLVFLVHKECKVARLVLDMIRDDFQLANSDRSALQSQLCAREDENIRAEEELRTELSKMRIEKATLLERLHESEATILDYKSEMRLEMDRSAQEKKELSKQVQAVHRQFQHICSKQNDKLVKLSNEKKVYQDHLRGLEMQLSQLNTQKDRELKKVVKEKNVLAERLRNAEAERKRFDEERRRCALQVVAQEAVQQSLLDEVQQLKQNLGQIKREKQEKEEEVEHCKTYNDELKVALNTCQQYIQSLRASLQEEMLRHAPLYGYGLENLSMKELETLSGIHEDGLREIRAIQHRVRSNSESLPPYMTADTLQNFDGDVPSSPLSCCFSQPK</sequence>
<reference evidence="3" key="1">
    <citation type="journal article" date="1997" name="Nucleic Acids Res.">
        <title>tRNAscan-SE: a program for improved detection of transfer RNA genes in genomic sequence.</title>
        <authorList>
            <person name="Lowe T.M."/>
            <person name="Eddy S.R."/>
        </authorList>
    </citation>
    <scope>NUCLEOTIDE SEQUENCE [LARGE SCALE GENOMIC DNA]</scope>
    <source>
        <strain evidence="3">r\B97-61/B2</strain>
    </source>
</reference>
<feature type="domain" description="MATH" evidence="2">
    <location>
        <begin position="24"/>
        <end position="152"/>
    </location>
</feature>
<dbReference type="InterPro" id="IPR002083">
    <property type="entry name" value="MATH/TRAF_dom"/>
</dbReference>
<dbReference type="RefSeq" id="XP_017983237.1">
    <property type="nucleotide sequence ID" value="XM_018127748.1"/>
</dbReference>
<dbReference type="Pfam" id="PF22486">
    <property type="entry name" value="MATH_2"/>
    <property type="match status" value="3"/>
</dbReference>
<dbReference type="Proteomes" id="UP000694886">
    <property type="component" value="Chromosome 9"/>
</dbReference>
<evidence type="ECO:0000259" key="2">
    <source>
        <dbReference type="PROSITE" id="PS50144"/>
    </source>
</evidence>
<dbReference type="SMART" id="SM00061">
    <property type="entry name" value="MATH"/>
    <property type="match status" value="3"/>
</dbReference>
<gene>
    <name evidence="4" type="primary">LOC18588826</name>
</gene>
<dbReference type="Gramene" id="Tc09v2_t011430.1">
    <property type="protein sequence ID" value="Tc09v2_p011430.1"/>
    <property type="gene ID" value="Tc09v2_g011430"/>
</dbReference>
<feature type="domain" description="MATH" evidence="2">
    <location>
        <begin position="188"/>
        <end position="327"/>
    </location>
</feature>
<dbReference type="PROSITE" id="PS50144">
    <property type="entry name" value="MATH"/>
    <property type="match status" value="3"/>
</dbReference>
<feature type="coiled-coil region" evidence="1">
    <location>
        <begin position="1277"/>
        <end position="1459"/>
    </location>
</feature>
<dbReference type="KEGG" id="tcc:18588826"/>
<dbReference type="InterPro" id="IPR008974">
    <property type="entry name" value="TRAF-like"/>
</dbReference>
<protein>
    <submittedName>
        <fullName evidence="4">Uncharacterized protein LOC18588826 isoform X1</fullName>
    </submittedName>
</protein>
<keyword evidence="1" id="KW-0175">Coiled coil</keyword>
<evidence type="ECO:0000313" key="3">
    <source>
        <dbReference type="Proteomes" id="UP000694886"/>
    </source>
</evidence>
<name>A0AB32WUF6_THECC</name>
<dbReference type="PANTHER" id="PTHR47242">
    <property type="entry name" value="TRAF-LIKE FAMILY PROTEIN"/>
    <property type="match status" value="1"/>
</dbReference>
<organism evidence="3 4">
    <name type="scientific">Theobroma cacao</name>
    <name type="common">Cacao</name>
    <name type="synonym">Cocoa</name>
    <dbReference type="NCBI Taxonomy" id="3641"/>
    <lineage>
        <taxon>Eukaryota</taxon>
        <taxon>Viridiplantae</taxon>
        <taxon>Streptophyta</taxon>
        <taxon>Embryophyta</taxon>
        <taxon>Tracheophyta</taxon>
        <taxon>Spermatophyta</taxon>
        <taxon>Magnoliopsida</taxon>
        <taxon>eudicotyledons</taxon>
        <taxon>Gunneridae</taxon>
        <taxon>Pentapetalae</taxon>
        <taxon>rosids</taxon>
        <taxon>malvids</taxon>
        <taxon>Malvales</taxon>
        <taxon>Malvaceae</taxon>
        <taxon>Byttnerioideae</taxon>
        <taxon>Theobroma</taxon>
    </lineage>
</organism>
<dbReference type="PANTHER" id="PTHR47242:SF2">
    <property type="entry name" value="FAMILY PROTEIN, PUTATIVE-RELATED"/>
    <property type="match status" value="1"/>
</dbReference>
<proteinExistence type="predicted"/>
<dbReference type="Gene3D" id="2.60.210.10">
    <property type="entry name" value="Apoptosis, Tumor Necrosis Factor Receptor Associated Protein 2, Chain A"/>
    <property type="match status" value="4"/>
</dbReference>
<dbReference type="SUPFAM" id="SSF49599">
    <property type="entry name" value="TRAF domain-like"/>
    <property type="match status" value="4"/>
</dbReference>
<feature type="domain" description="MATH" evidence="2">
    <location>
        <begin position="354"/>
        <end position="490"/>
    </location>
</feature>
<evidence type="ECO:0000256" key="1">
    <source>
        <dbReference type="SAM" id="Coils"/>
    </source>
</evidence>
<dbReference type="GeneID" id="18588826"/>
<reference evidence="4" key="2">
    <citation type="submission" date="2025-08" db="UniProtKB">
        <authorList>
            <consortium name="RefSeq"/>
        </authorList>
    </citation>
    <scope>IDENTIFICATION</scope>
</reference>